<accession>A0A382GUV3</accession>
<keyword evidence="1" id="KW-0812">Transmembrane</keyword>
<dbReference type="Pfam" id="PF00884">
    <property type="entry name" value="Sulfatase"/>
    <property type="match status" value="1"/>
</dbReference>
<sequence>MKNIMKILNKYSGIIIAILFILFLESIFLFMRSKFIDISLLIMPLFNDSPAHSIIYSFVFLVSVLGISVIPLIKNKYITVIIGFAISFAYAIDFIYMNINGIGFSLNDLSILSLEFQNYFHHVIYIYYQEIAYGVLIGISVFTCFRIIRTKIYFRISNNFVILPILSIFCVFIIQLKTNATFSLRIPSPYKFASYLIYWNSYQPYYGDRENLKIQPVFPKKYDNIIWIIDCSVNANSLGINDNHYKTTPFLDSISNMYVNSGCVASITNCSSISNIFLMGMGNKNNLPDQGEKLLKQASIFAYAKNANYKTAYISAQSQNNRLQNYMSNFDLEDIDYFYQPTSKEKKDMVYADEYLANKINDYLTRYNGSFIYVVKSGSHFPWQQNYPIEQAIYKPSLIGSQNISSSDYQTRLNT</sequence>
<feature type="transmembrane region" description="Helical" evidence="1">
    <location>
        <begin position="119"/>
        <end position="148"/>
    </location>
</feature>
<keyword evidence="1" id="KW-0472">Membrane</keyword>
<protein>
    <recommendedName>
        <fullName evidence="2">Sulfatase N-terminal domain-containing protein</fullName>
    </recommendedName>
</protein>
<dbReference type="GO" id="GO:0009244">
    <property type="term" value="P:lipopolysaccharide core region biosynthetic process"/>
    <property type="evidence" value="ECO:0007669"/>
    <property type="project" value="TreeGrafter"/>
</dbReference>
<dbReference type="Gene3D" id="3.40.720.10">
    <property type="entry name" value="Alkaline Phosphatase, subunit A"/>
    <property type="match status" value="1"/>
</dbReference>
<feature type="transmembrane region" description="Helical" evidence="1">
    <location>
        <begin position="160"/>
        <end position="176"/>
    </location>
</feature>
<feature type="domain" description="Sulfatase N-terminal" evidence="2">
    <location>
        <begin position="224"/>
        <end position="401"/>
    </location>
</feature>
<feature type="transmembrane region" description="Helical" evidence="1">
    <location>
        <begin position="77"/>
        <end position="99"/>
    </location>
</feature>
<evidence type="ECO:0000256" key="1">
    <source>
        <dbReference type="SAM" id="Phobius"/>
    </source>
</evidence>
<feature type="non-terminal residue" evidence="3">
    <location>
        <position position="415"/>
    </location>
</feature>
<keyword evidence="1" id="KW-1133">Transmembrane helix</keyword>
<feature type="transmembrane region" description="Helical" evidence="1">
    <location>
        <begin position="12"/>
        <end position="31"/>
    </location>
</feature>
<dbReference type="SUPFAM" id="SSF53649">
    <property type="entry name" value="Alkaline phosphatase-like"/>
    <property type="match status" value="1"/>
</dbReference>
<reference evidence="3" key="1">
    <citation type="submission" date="2018-05" db="EMBL/GenBank/DDBJ databases">
        <authorList>
            <person name="Lanie J.A."/>
            <person name="Ng W.-L."/>
            <person name="Kazmierczak K.M."/>
            <person name="Andrzejewski T.M."/>
            <person name="Davidsen T.M."/>
            <person name="Wayne K.J."/>
            <person name="Tettelin H."/>
            <person name="Glass J.I."/>
            <person name="Rusch D."/>
            <person name="Podicherti R."/>
            <person name="Tsui H.-C.T."/>
            <person name="Winkler M.E."/>
        </authorList>
    </citation>
    <scope>NUCLEOTIDE SEQUENCE</scope>
</reference>
<dbReference type="EMBL" id="UINC01057473">
    <property type="protein sequence ID" value="SVB78662.1"/>
    <property type="molecule type" value="Genomic_DNA"/>
</dbReference>
<proteinExistence type="predicted"/>
<dbReference type="AlphaFoldDB" id="A0A382GUV3"/>
<dbReference type="GO" id="GO:0005886">
    <property type="term" value="C:plasma membrane"/>
    <property type="evidence" value="ECO:0007669"/>
    <property type="project" value="UniProtKB-SubCell"/>
</dbReference>
<dbReference type="PANTHER" id="PTHR30443:SF0">
    <property type="entry name" value="PHOSPHOETHANOLAMINE TRANSFERASE EPTA"/>
    <property type="match status" value="1"/>
</dbReference>
<dbReference type="InterPro" id="IPR000917">
    <property type="entry name" value="Sulfatase_N"/>
</dbReference>
<name>A0A382GUV3_9ZZZZ</name>
<dbReference type="InterPro" id="IPR017850">
    <property type="entry name" value="Alkaline_phosphatase_core_sf"/>
</dbReference>
<evidence type="ECO:0000259" key="2">
    <source>
        <dbReference type="Pfam" id="PF00884"/>
    </source>
</evidence>
<evidence type="ECO:0000313" key="3">
    <source>
        <dbReference type="EMBL" id="SVB78662.1"/>
    </source>
</evidence>
<dbReference type="InterPro" id="IPR040423">
    <property type="entry name" value="PEA_transferase"/>
</dbReference>
<feature type="transmembrane region" description="Helical" evidence="1">
    <location>
        <begin position="51"/>
        <end position="70"/>
    </location>
</feature>
<dbReference type="PANTHER" id="PTHR30443">
    <property type="entry name" value="INNER MEMBRANE PROTEIN"/>
    <property type="match status" value="1"/>
</dbReference>
<organism evidence="3">
    <name type="scientific">marine metagenome</name>
    <dbReference type="NCBI Taxonomy" id="408172"/>
    <lineage>
        <taxon>unclassified sequences</taxon>
        <taxon>metagenomes</taxon>
        <taxon>ecological metagenomes</taxon>
    </lineage>
</organism>
<dbReference type="GO" id="GO:0016776">
    <property type="term" value="F:phosphotransferase activity, phosphate group as acceptor"/>
    <property type="evidence" value="ECO:0007669"/>
    <property type="project" value="TreeGrafter"/>
</dbReference>
<gene>
    <name evidence="3" type="ORF">METZ01_LOCUS231516</name>
</gene>